<dbReference type="Gene3D" id="6.10.250.660">
    <property type="match status" value="1"/>
</dbReference>
<sequence>MAEDKDLELESIRFRRSLFGYSPKEVDELLEKVALHLRQLKQQKKHLEQLVAGYQAQEENLRAALLRAEETVRRAKEQAIEEAARLRAEAQAEVKRMLAEARKEWLKVEEERNKYQRMLKEKVGIYEREAQVLLDRFYVVVRRHLKLMEEEFSQEVKGVLERFERELRELPAPAIVLEVESSEVQEAAATREKKDSGEEVADLPLVLGRVLKEDLRDETGKVVVAAGEVVTPEVIERAIAHGLYGELIAKLAEEEE</sequence>
<dbReference type="InterPro" id="IPR007793">
    <property type="entry name" value="DivIVA_fam"/>
</dbReference>
<feature type="coiled-coil region" evidence="6">
    <location>
        <begin position="26"/>
        <end position="118"/>
    </location>
</feature>
<organism evidence="7 8">
    <name type="scientific">Ammonifex degensii (strain DSM 10501 / KC4)</name>
    <dbReference type="NCBI Taxonomy" id="429009"/>
    <lineage>
        <taxon>Bacteria</taxon>
        <taxon>Bacillati</taxon>
        <taxon>Bacillota</taxon>
        <taxon>Clostridia</taxon>
        <taxon>Thermoanaerobacterales</taxon>
        <taxon>Thermoanaerobacteraceae</taxon>
        <taxon>Ammonifex</taxon>
    </lineage>
</organism>
<reference evidence="7 8" key="1">
    <citation type="submission" date="2009-10" db="EMBL/GenBank/DDBJ databases">
        <title>Complete sequence of chromosome of Ammonifex degensii KC4.</title>
        <authorList>
            <consortium name="US DOE Joint Genome Institute"/>
            <person name="Kerfeld C."/>
            <person name="Goodner B."/>
            <person name="Huber H."/>
            <person name="Stetter K."/>
            <person name="Lucas S."/>
            <person name="Copeland A."/>
            <person name="Lapidus A."/>
            <person name="Glavina del Rio T."/>
            <person name="Dalin E."/>
            <person name="Tice H."/>
            <person name="Bruce D."/>
            <person name="Goodwin L."/>
            <person name="Pitluck S."/>
            <person name="Saunders E."/>
            <person name="Brettin T."/>
            <person name="Detter J.C."/>
            <person name="Han C."/>
            <person name="Larimer F."/>
            <person name="Land M."/>
            <person name="Hauser L."/>
            <person name="Kyrpides N."/>
            <person name="Ovchinnikova G."/>
            <person name="Richardson P."/>
        </authorList>
    </citation>
    <scope>NUCLEOTIDE SEQUENCE [LARGE SCALE GENOMIC DNA]</scope>
    <source>
        <strain evidence="8">DSM 10501 / KC4</strain>
    </source>
</reference>
<keyword evidence="4 6" id="KW-0175">Coiled coil</keyword>
<name>C9RCL1_AMMDK</name>
<evidence type="ECO:0000256" key="6">
    <source>
        <dbReference type="SAM" id="Coils"/>
    </source>
</evidence>
<gene>
    <name evidence="7" type="ordered locus">Adeg_0848</name>
</gene>
<dbReference type="GO" id="GO:0051301">
    <property type="term" value="P:cell division"/>
    <property type="evidence" value="ECO:0007669"/>
    <property type="project" value="UniProtKB-KW"/>
</dbReference>
<evidence type="ECO:0000313" key="7">
    <source>
        <dbReference type="EMBL" id="ACX51988.1"/>
    </source>
</evidence>
<keyword evidence="3" id="KW-0132">Cell division</keyword>
<keyword evidence="5" id="KW-0131">Cell cycle</keyword>
<proteinExistence type="predicted"/>
<dbReference type="NCBIfam" id="TIGR03544">
    <property type="entry name" value="DivI1A_domain"/>
    <property type="match status" value="1"/>
</dbReference>
<dbReference type="EMBL" id="CP001785">
    <property type="protein sequence ID" value="ACX51988.1"/>
    <property type="molecule type" value="Genomic_DNA"/>
</dbReference>
<evidence type="ECO:0000313" key="8">
    <source>
        <dbReference type="Proteomes" id="UP000002620"/>
    </source>
</evidence>
<protein>
    <recommendedName>
        <fullName evidence="9">DivIVA domain-containing protein</fullName>
    </recommendedName>
</protein>
<evidence type="ECO:0000256" key="5">
    <source>
        <dbReference type="ARBA" id="ARBA00023306"/>
    </source>
</evidence>
<evidence type="ECO:0000256" key="4">
    <source>
        <dbReference type="ARBA" id="ARBA00023054"/>
    </source>
</evidence>
<evidence type="ECO:0008006" key="9">
    <source>
        <dbReference type="Google" id="ProtNLM"/>
    </source>
</evidence>
<accession>C9RCL1</accession>
<dbReference type="eggNOG" id="COG3599">
    <property type="taxonomic scope" value="Bacteria"/>
</dbReference>
<dbReference type="InterPro" id="IPR019933">
    <property type="entry name" value="DivIVA_domain"/>
</dbReference>
<evidence type="ECO:0000256" key="2">
    <source>
        <dbReference type="ARBA" id="ARBA00022490"/>
    </source>
</evidence>
<dbReference type="STRING" id="429009.Adeg_0848"/>
<dbReference type="OrthoDB" id="1726812at2"/>
<keyword evidence="2" id="KW-0963">Cytoplasm</keyword>
<evidence type="ECO:0000256" key="3">
    <source>
        <dbReference type="ARBA" id="ARBA00022618"/>
    </source>
</evidence>
<dbReference type="RefSeq" id="WP_015738865.1">
    <property type="nucleotide sequence ID" value="NC_013385.1"/>
</dbReference>
<dbReference type="GO" id="GO:0005737">
    <property type="term" value="C:cytoplasm"/>
    <property type="evidence" value="ECO:0007669"/>
    <property type="project" value="UniProtKB-SubCell"/>
</dbReference>
<dbReference type="Proteomes" id="UP000002620">
    <property type="component" value="Chromosome"/>
</dbReference>
<dbReference type="Pfam" id="PF05103">
    <property type="entry name" value="DivIVA"/>
    <property type="match status" value="1"/>
</dbReference>
<comment type="subcellular location">
    <subcellularLocation>
        <location evidence="1">Cytoplasm</location>
    </subcellularLocation>
</comment>
<dbReference type="AlphaFoldDB" id="C9RCL1"/>
<keyword evidence="8" id="KW-1185">Reference proteome</keyword>
<dbReference type="HOGENOM" id="CLU_1084337_0_0_9"/>
<evidence type="ECO:0000256" key="1">
    <source>
        <dbReference type="ARBA" id="ARBA00004496"/>
    </source>
</evidence>
<dbReference type="KEGG" id="adg:Adeg_0848"/>